<dbReference type="RefSeq" id="WP_386355680.1">
    <property type="nucleotide sequence ID" value="NZ_JBHSFG010000111.1"/>
</dbReference>
<dbReference type="Proteomes" id="UP001596012">
    <property type="component" value="Unassembled WGS sequence"/>
</dbReference>
<evidence type="ECO:0008006" key="4">
    <source>
        <dbReference type="Google" id="ProtNLM"/>
    </source>
</evidence>
<accession>A0ABV8Z7M6</accession>
<reference evidence="3" key="1">
    <citation type="journal article" date="2019" name="Int. J. Syst. Evol. Microbiol.">
        <title>The Global Catalogue of Microorganisms (GCM) 10K type strain sequencing project: providing services to taxonomists for standard genome sequencing and annotation.</title>
        <authorList>
            <consortium name="The Broad Institute Genomics Platform"/>
            <consortium name="The Broad Institute Genome Sequencing Center for Infectious Disease"/>
            <person name="Wu L."/>
            <person name="Ma J."/>
        </authorList>
    </citation>
    <scope>NUCLEOTIDE SEQUENCE [LARGE SCALE GENOMIC DNA]</scope>
    <source>
        <strain evidence="3">DT43</strain>
    </source>
</reference>
<protein>
    <recommendedName>
        <fullName evidence="4">Lipoprotein</fullName>
    </recommendedName>
</protein>
<keyword evidence="3" id="KW-1185">Reference proteome</keyword>
<dbReference type="EMBL" id="JBHSFG010000111">
    <property type="protein sequence ID" value="MFC4472233.1"/>
    <property type="molecule type" value="Genomic_DNA"/>
</dbReference>
<feature type="compositionally biased region" description="Basic and acidic residues" evidence="1">
    <location>
        <begin position="1"/>
        <end position="18"/>
    </location>
</feature>
<comment type="caution">
    <text evidence="2">The sequence shown here is derived from an EMBL/GenBank/DDBJ whole genome shotgun (WGS) entry which is preliminary data.</text>
</comment>
<evidence type="ECO:0000313" key="2">
    <source>
        <dbReference type="EMBL" id="MFC4472233.1"/>
    </source>
</evidence>
<organism evidence="2 3">
    <name type="scientific">Streptomyces xiangluensis</name>
    <dbReference type="NCBI Taxonomy" id="2665720"/>
    <lineage>
        <taxon>Bacteria</taxon>
        <taxon>Bacillati</taxon>
        <taxon>Actinomycetota</taxon>
        <taxon>Actinomycetes</taxon>
        <taxon>Kitasatosporales</taxon>
        <taxon>Streptomycetaceae</taxon>
        <taxon>Streptomyces</taxon>
    </lineage>
</organism>
<evidence type="ECO:0000256" key="1">
    <source>
        <dbReference type="SAM" id="MobiDB-lite"/>
    </source>
</evidence>
<proteinExistence type="predicted"/>
<name>A0ABV8Z7M6_9ACTN</name>
<feature type="region of interest" description="Disordered" evidence="1">
    <location>
        <begin position="1"/>
        <end position="22"/>
    </location>
</feature>
<sequence>MPQHPEQSEQPERSEGGRTGRTLPTARLMRGAALAASLALLPLVTACSGGEDGAAEDRKPSTSPVAEAVAPAKVEVIANLTGCKPKIRIEADQLRQGLCHTKKVDYLITTFPEEKYKQTWLDSAAIYGGKYLVGSRWVLSAKEPEMLEQFRTELGGTIQQLRGIGPTPAPSAS</sequence>
<evidence type="ECO:0000313" key="3">
    <source>
        <dbReference type="Proteomes" id="UP001596012"/>
    </source>
</evidence>
<gene>
    <name evidence="2" type="ORF">ACFPH6_48490</name>
</gene>